<dbReference type="SUPFAM" id="SSF81383">
    <property type="entry name" value="F-box domain"/>
    <property type="match status" value="1"/>
</dbReference>
<dbReference type="InterPro" id="IPR036047">
    <property type="entry name" value="F-box-like_dom_sf"/>
</dbReference>
<feature type="compositionally biased region" description="Basic and acidic residues" evidence="1">
    <location>
        <begin position="1"/>
        <end position="10"/>
    </location>
</feature>
<evidence type="ECO:0000256" key="1">
    <source>
        <dbReference type="SAM" id="MobiDB-lite"/>
    </source>
</evidence>
<feature type="domain" description="F-box" evidence="2">
    <location>
        <begin position="56"/>
        <end position="103"/>
    </location>
</feature>
<name>A0A7N2LSC7_QUELO</name>
<sequence length="511" mass="58874">MQKFKFRDNPNPKVPQKKVWKKKEPTTPFSSSSTSRAPSSSSKKQIKKVWRKKEIPRNWLELPRDVTESILQRLGAVEILETAQKVCTLWRSICKEPSMWRDINMCNLCEWEDGPFDPLKMCRNAVDRSCGQLRGINIEYFANDELLNYIAQRKHGRGWEGGAPESDAARRGTRRPTRLTASPAASEFFFFSDSSRIGWIRADAARFGPNRLRFAPNRADSARIGPVSAISGRIGRRPIRPIQAGNGRNRPKSAEIGLKTRRSSRNSDLRCDFCLLLSLFYESKELQTWNSLPVFDIWASLLMLLTDGHNSSQLRCLRLFDCYEITDEGLIEMAEKLPLLEELEITSSLLSDETIEAVGRHCPHLKSFKWNHGYRLPGIQCDEEAVAVAKNMPELRHLQLIRNRLTNDGLQAILDNCPHLESLDLRKCFNVTLSGDLGRRCARIKNLRLPNDSTNDCRLIVETSDNGSFEQDIPYWMDIDDLSDDYECYYDSDFSYDDYFRKYSEDWEYIG</sequence>
<evidence type="ECO:0000313" key="4">
    <source>
        <dbReference type="Proteomes" id="UP000594261"/>
    </source>
</evidence>
<accession>A0A7N2LSC7</accession>
<dbReference type="Pfam" id="PF24758">
    <property type="entry name" value="LRR_At5g56370"/>
    <property type="match status" value="1"/>
</dbReference>
<evidence type="ECO:0000313" key="3">
    <source>
        <dbReference type="EnsemblPlants" id="QL05p054186:mrna"/>
    </source>
</evidence>
<dbReference type="PANTHER" id="PTHR38926:SF2">
    <property type="entry name" value="F-BOX_LRR-REPEAT PROTEIN 21-RELATED"/>
    <property type="match status" value="1"/>
</dbReference>
<dbReference type="Gramene" id="QL05p054186:mrna">
    <property type="protein sequence ID" value="QL05p054186:mrna"/>
    <property type="gene ID" value="QL05p054186"/>
</dbReference>
<dbReference type="Pfam" id="PF12937">
    <property type="entry name" value="F-box-like"/>
    <property type="match status" value="1"/>
</dbReference>
<reference evidence="3" key="2">
    <citation type="submission" date="2021-01" db="UniProtKB">
        <authorList>
            <consortium name="EnsemblPlants"/>
        </authorList>
    </citation>
    <scope>IDENTIFICATION</scope>
</reference>
<dbReference type="InterPro" id="IPR032675">
    <property type="entry name" value="LRR_dom_sf"/>
</dbReference>
<organism evidence="3 4">
    <name type="scientific">Quercus lobata</name>
    <name type="common">Valley oak</name>
    <dbReference type="NCBI Taxonomy" id="97700"/>
    <lineage>
        <taxon>Eukaryota</taxon>
        <taxon>Viridiplantae</taxon>
        <taxon>Streptophyta</taxon>
        <taxon>Embryophyta</taxon>
        <taxon>Tracheophyta</taxon>
        <taxon>Spermatophyta</taxon>
        <taxon>Magnoliopsida</taxon>
        <taxon>eudicotyledons</taxon>
        <taxon>Gunneridae</taxon>
        <taxon>Pentapetalae</taxon>
        <taxon>rosids</taxon>
        <taxon>fabids</taxon>
        <taxon>Fagales</taxon>
        <taxon>Fagaceae</taxon>
        <taxon>Quercus</taxon>
    </lineage>
</organism>
<dbReference type="PANTHER" id="PTHR38926">
    <property type="entry name" value="F-BOX DOMAIN CONTAINING PROTEIN, EXPRESSED"/>
    <property type="match status" value="1"/>
</dbReference>
<dbReference type="CDD" id="cd22164">
    <property type="entry name" value="F-box_AtSKIP19-like"/>
    <property type="match status" value="1"/>
</dbReference>
<proteinExistence type="predicted"/>
<dbReference type="Proteomes" id="UP000594261">
    <property type="component" value="Chromosome 5"/>
</dbReference>
<feature type="region of interest" description="Disordered" evidence="1">
    <location>
        <begin position="1"/>
        <end position="47"/>
    </location>
</feature>
<dbReference type="EnsemblPlants" id="QL05p054186:mrna">
    <property type="protein sequence ID" value="QL05p054186:mrna"/>
    <property type="gene ID" value="QL05p054186"/>
</dbReference>
<dbReference type="PROSITE" id="PS50181">
    <property type="entry name" value="FBOX"/>
    <property type="match status" value="1"/>
</dbReference>
<dbReference type="AlphaFoldDB" id="A0A7N2LSC7"/>
<dbReference type="InterPro" id="IPR001611">
    <property type="entry name" value="Leu-rich_rpt"/>
</dbReference>
<dbReference type="Gene3D" id="3.80.10.10">
    <property type="entry name" value="Ribonuclease Inhibitor"/>
    <property type="match status" value="1"/>
</dbReference>
<dbReference type="SUPFAM" id="SSF52047">
    <property type="entry name" value="RNI-like"/>
    <property type="match status" value="1"/>
</dbReference>
<dbReference type="Pfam" id="PF13516">
    <property type="entry name" value="LRR_6"/>
    <property type="match status" value="1"/>
</dbReference>
<dbReference type="InterPro" id="IPR006553">
    <property type="entry name" value="Leu-rich_rpt_Cys-con_subtyp"/>
</dbReference>
<feature type="compositionally biased region" description="Low complexity" evidence="1">
    <location>
        <begin position="26"/>
        <end position="43"/>
    </location>
</feature>
<dbReference type="SMART" id="SM00256">
    <property type="entry name" value="FBOX"/>
    <property type="match status" value="1"/>
</dbReference>
<evidence type="ECO:0000259" key="2">
    <source>
        <dbReference type="PROSITE" id="PS50181"/>
    </source>
</evidence>
<dbReference type="InterPro" id="IPR055411">
    <property type="entry name" value="LRR_FXL15/At3g58940/PEG3-like"/>
</dbReference>
<reference evidence="3 4" key="1">
    <citation type="journal article" date="2016" name="G3 (Bethesda)">
        <title>First Draft Assembly and Annotation of the Genome of a California Endemic Oak Quercus lobata Nee (Fagaceae).</title>
        <authorList>
            <person name="Sork V.L."/>
            <person name="Fitz-Gibbon S.T."/>
            <person name="Puiu D."/>
            <person name="Crepeau M."/>
            <person name="Gugger P.F."/>
            <person name="Sherman R."/>
            <person name="Stevens K."/>
            <person name="Langley C.H."/>
            <person name="Pellegrini M."/>
            <person name="Salzberg S.L."/>
        </authorList>
    </citation>
    <scope>NUCLEOTIDE SEQUENCE [LARGE SCALE GENOMIC DNA]</scope>
    <source>
        <strain evidence="3 4">cv. SW786</strain>
    </source>
</reference>
<dbReference type="InParanoid" id="A0A7N2LSC7"/>
<keyword evidence="4" id="KW-1185">Reference proteome</keyword>
<dbReference type="Gene3D" id="1.20.1280.50">
    <property type="match status" value="1"/>
</dbReference>
<protein>
    <recommendedName>
        <fullName evidence="2">F-box domain-containing protein</fullName>
    </recommendedName>
</protein>
<dbReference type="SMART" id="SM00367">
    <property type="entry name" value="LRR_CC"/>
    <property type="match status" value="5"/>
</dbReference>
<feature type="region of interest" description="Disordered" evidence="1">
    <location>
        <begin position="157"/>
        <end position="179"/>
    </location>
</feature>
<dbReference type="InterPro" id="IPR001810">
    <property type="entry name" value="F-box_dom"/>
</dbReference>
<dbReference type="EMBL" id="LRBV02000005">
    <property type="status" value="NOT_ANNOTATED_CDS"/>
    <property type="molecule type" value="Genomic_DNA"/>
</dbReference>